<evidence type="ECO:0000256" key="1">
    <source>
        <dbReference type="ARBA" id="ARBA00022801"/>
    </source>
</evidence>
<dbReference type="Pfam" id="PF00857">
    <property type="entry name" value="Isochorismatase"/>
    <property type="match status" value="1"/>
</dbReference>
<keyword evidence="4" id="KW-1185">Reference proteome</keyword>
<keyword evidence="1" id="KW-0378">Hydrolase</keyword>
<dbReference type="SUPFAM" id="SSF52499">
    <property type="entry name" value="Isochorismatase-like hydrolases"/>
    <property type="match status" value="1"/>
</dbReference>
<dbReference type="InterPro" id="IPR036380">
    <property type="entry name" value="Isochorismatase-like_sf"/>
</dbReference>
<dbReference type="PANTHER" id="PTHR43540">
    <property type="entry name" value="PEROXYUREIDOACRYLATE/UREIDOACRYLATE AMIDOHYDROLASE-RELATED"/>
    <property type="match status" value="1"/>
</dbReference>
<dbReference type="PANTHER" id="PTHR43540:SF7">
    <property type="entry name" value="ISOCHORISMATASE FAMILY PROTEIN YECD"/>
    <property type="match status" value="1"/>
</dbReference>
<reference evidence="3 4" key="1">
    <citation type="submission" date="2018-06" db="EMBL/GenBank/DDBJ databases">
        <title>Actinomadura craniellae sp. nov. isolated from marine sponge Craniella sp.</title>
        <authorList>
            <person name="Li L."/>
            <person name="Xu Q.H."/>
            <person name="Lin H.W."/>
            <person name="Lu Y.H."/>
        </authorList>
    </citation>
    <scope>NUCLEOTIDE SEQUENCE [LARGE SCALE GENOMIC DNA]</scope>
    <source>
        <strain evidence="3 4">LHW63021</strain>
    </source>
</reference>
<evidence type="ECO:0000259" key="2">
    <source>
        <dbReference type="Pfam" id="PF00857"/>
    </source>
</evidence>
<name>A0A365H7Z7_9ACTN</name>
<evidence type="ECO:0000313" key="3">
    <source>
        <dbReference type="EMBL" id="RAY15240.1"/>
    </source>
</evidence>
<dbReference type="InterPro" id="IPR050272">
    <property type="entry name" value="Isochorismatase-like_hydrls"/>
</dbReference>
<organism evidence="3 4">
    <name type="scientific">Actinomadura craniellae</name>
    <dbReference type="NCBI Taxonomy" id="2231787"/>
    <lineage>
        <taxon>Bacteria</taxon>
        <taxon>Bacillati</taxon>
        <taxon>Actinomycetota</taxon>
        <taxon>Actinomycetes</taxon>
        <taxon>Streptosporangiales</taxon>
        <taxon>Thermomonosporaceae</taxon>
        <taxon>Actinomadura</taxon>
    </lineage>
</organism>
<dbReference type="AlphaFoldDB" id="A0A365H7Z7"/>
<dbReference type="InterPro" id="IPR000868">
    <property type="entry name" value="Isochorismatase-like_dom"/>
</dbReference>
<dbReference type="EMBL" id="QLYX01000004">
    <property type="protein sequence ID" value="RAY15240.1"/>
    <property type="molecule type" value="Genomic_DNA"/>
</dbReference>
<comment type="caution">
    <text evidence="3">The sequence shown here is derived from an EMBL/GenBank/DDBJ whole genome shotgun (WGS) entry which is preliminary data.</text>
</comment>
<evidence type="ECO:0000313" key="4">
    <source>
        <dbReference type="Proteomes" id="UP000251891"/>
    </source>
</evidence>
<dbReference type="CDD" id="cd00431">
    <property type="entry name" value="cysteine_hydrolases"/>
    <property type="match status" value="1"/>
</dbReference>
<accession>A0A365H7Z7</accession>
<gene>
    <name evidence="3" type="ORF">DPM19_11040</name>
</gene>
<proteinExistence type="predicted"/>
<dbReference type="Gene3D" id="3.40.50.850">
    <property type="entry name" value="Isochorismatase-like"/>
    <property type="match status" value="1"/>
</dbReference>
<dbReference type="GO" id="GO:0016787">
    <property type="term" value="F:hydrolase activity"/>
    <property type="evidence" value="ECO:0007669"/>
    <property type="project" value="UniProtKB-KW"/>
</dbReference>
<sequence length="181" mass="19497">MTVGCRVMPHIVIDPRRTALIAIDLQVRIVGMETKPYGGADVVRQSMRLADAFREHQAQVVIVQHDWGGERPPAASELVDEMLPRGTDLLVAKKSQDAFERTGLHGDLRERGVTALVLAGIATDGAVEITARTAAGTYGYELFLVEDAMTAFDPVAHDLTVGKSFPALGTVCTTDEVVEAL</sequence>
<protein>
    <submittedName>
        <fullName evidence="3">Isochorismatase</fullName>
    </submittedName>
</protein>
<feature type="domain" description="Isochorismatase-like" evidence="2">
    <location>
        <begin position="18"/>
        <end position="176"/>
    </location>
</feature>
<dbReference type="Proteomes" id="UP000251891">
    <property type="component" value="Unassembled WGS sequence"/>
</dbReference>